<sequence>MKRRLALLVASVLAVFLVLPMAAASAGGGRKLLSFDELAPVTEPYTGAGNAIRGVPGGGLPWEIGSTHGDLRSDGRLQVRVEGLVLARRAPVPVERQGTNPAPAFKAVVSCLSTSQGVATTVNLATASAPATPDGDATIKDRIDLPSPCIAPIVFVTSPDGAWFAVTGQ</sequence>
<comment type="caution">
    <text evidence="2">The sequence shown here is derived from an EMBL/GenBank/DDBJ whole genome shotgun (WGS) entry which is preliminary data.</text>
</comment>
<dbReference type="EMBL" id="JACBZH010000001">
    <property type="protein sequence ID" value="NYH90850.1"/>
    <property type="molecule type" value="Genomic_DNA"/>
</dbReference>
<gene>
    <name evidence="2" type="ORF">F4554_003488</name>
</gene>
<keyword evidence="1" id="KW-0732">Signal</keyword>
<proteinExistence type="predicted"/>
<keyword evidence="3" id="KW-1185">Reference proteome</keyword>
<protein>
    <submittedName>
        <fullName evidence="2">Uncharacterized protein</fullName>
    </submittedName>
</protein>
<name>A0A852ZP75_9ACTN</name>
<feature type="signal peptide" evidence="1">
    <location>
        <begin position="1"/>
        <end position="26"/>
    </location>
</feature>
<dbReference type="AlphaFoldDB" id="A0A852ZP75"/>
<dbReference type="Proteomes" id="UP000579605">
    <property type="component" value="Unassembled WGS sequence"/>
</dbReference>
<organism evidence="2 3">
    <name type="scientific">Actinopolymorpha rutila</name>
    <dbReference type="NCBI Taxonomy" id="446787"/>
    <lineage>
        <taxon>Bacteria</taxon>
        <taxon>Bacillati</taxon>
        <taxon>Actinomycetota</taxon>
        <taxon>Actinomycetes</taxon>
        <taxon>Propionibacteriales</taxon>
        <taxon>Actinopolymorphaceae</taxon>
        <taxon>Actinopolymorpha</taxon>
    </lineage>
</organism>
<evidence type="ECO:0000256" key="1">
    <source>
        <dbReference type="SAM" id="SignalP"/>
    </source>
</evidence>
<reference evidence="2 3" key="1">
    <citation type="submission" date="2020-07" db="EMBL/GenBank/DDBJ databases">
        <title>Sequencing the genomes of 1000 actinobacteria strains.</title>
        <authorList>
            <person name="Klenk H.-P."/>
        </authorList>
    </citation>
    <scope>NUCLEOTIDE SEQUENCE [LARGE SCALE GENOMIC DNA]</scope>
    <source>
        <strain evidence="2 3">DSM 18448</strain>
    </source>
</reference>
<evidence type="ECO:0000313" key="2">
    <source>
        <dbReference type="EMBL" id="NYH90850.1"/>
    </source>
</evidence>
<dbReference type="RefSeq" id="WP_179788512.1">
    <property type="nucleotide sequence ID" value="NZ_BAAARR010000016.1"/>
</dbReference>
<feature type="chain" id="PRO_5039285381" evidence="1">
    <location>
        <begin position="27"/>
        <end position="169"/>
    </location>
</feature>
<accession>A0A852ZP75</accession>
<evidence type="ECO:0000313" key="3">
    <source>
        <dbReference type="Proteomes" id="UP000579605"/>
    </source>
</evidence>